<feature type="domain" description="G" evidence="2">
    <location>
        <begin position="465"/>
        <end position="572"/>
    </location>
</feature>
<feature type="region of interest" description="Disordered" evidence="1">
    <location>
        <begin position="1006"/>
        <end position="1035"/>
    </location>
</feature>
<accession>A0ABP7P0Z1</accession>
<evidence type="ECO:0000259" key="2">
    <source>
        <dbReference type="Pfam" id="PF01926"/>
    </source>
</evidence>
<feature type="region of interest" description="Disordered" evidence="1">
    <location>
        <begin position="295"/>
        <end position="324"/>
    </location>
</feature>
<organism evidence="3 4">
    <name type="scientific">Streptomyces marokkonensis</name>
    <dbReference type="NCBI Taxonomy" id="324855"/>
    <lineage>
        <taxon>Bacteria</taxon>
        <taxon>Bacillati</taxon>
        <taxon>Actinomycetota</taxon>
        <taxon>Actinomycetes</taxon>
        <taxon>Kitasatosporales</taxon>
        <taxon>Streptomycetaceae</taxon>
        <taxon>Streptomyces</taxon>
    </lineage>
</organism>
<dbReference type="Gene3D" id="3.40.50.300">
    <property type="entry name" value="P-loop containing nucleotide triphosphate hydrolases"/>
    <property type="match status" value="1"/>
</dbReference>
<dbReference type="EMBL" id="BAABCQ010000010">
    <property type="protein sequence ID" value="GAA3957916.1"/>
    <property type="molecule type" value="Genomic_DNA"/>
</dbReference>
<dbReference type="Proteomes" id="UP001500034">
    <property type="component" value="Unassembled WGS sequence"/>
</dbReference>
<sequence>MNGVMLNDGAAYDRTVHDRAVKGGTGLRAEALALLLEPLGVDAVAGPAALQRFAEDVAAVARARGYPDLPASGSTLPPVSEAVAACAEGHELIRLTTARGRTPAPHGDGYLGELRRLDGLRSRLPALEGVPVEALRADAAALAAAEAALPDVLEPYRRAESEWPEGVWPSIREIDVESATAELSVPRGGRRAAGARELVLAHGAATLRELRNRELVPLLERVRDLLVAEEAYEALLSRRPRWWRWLAPDARAGFGAERCDALRWALEARDTGAVSASALEILADADVRAVLGRGPATGSASPAADPTAPASGPAAPGPERAASAPASAARIAEGLLASASRTGIDELRAFESWYTKNLASFDRVAAAMDLWRTEPALREALAPLVDRLASSSGAVDPSRPAYRDILAVLRAATEIETEGAASPTPYSPYAVESRRLVAVMRRVGALERALRDAVRGVPAPGGRLRVAVAGRTKSGKTTLRKALIRDADRDGIGRGAHRTTRETTAFRVGSVTYLDTPGVAAKDDDHDATRAWAACDDADAVIWNYADTLHDEEAAELLRLLRSGKPLLVVVNVKSRVVETHRLKRFADDPDREFEQVTGHTARIEQVCRAAGSAPPRILPVHSGAAHEALSTPDRELGDRALSASRLPQLERSLTRLLAERALPLRAVRLADGVRAPVAALHDRLARELRGLRRALDALERATDGDRTALPTAFRTAGRDTRDRLEVARHRAGERLSDVVGGLGGADATRTWNDFLTGLELEEILSGLADACGREALERGVLLRTSADTPDHADAARPRIRPRPDLKTQAATLGTAAVKGAATALLGAVAAKGIPKSALPPPATAVVHAAGALAGAAKAVSGEILRVQRAQDRWAGASTTEAATRLDELFDELTAWSDRFTETVTAQTEARFEARSADVAAVRERCERLDRLRPALRSALDGTDLVLARRLLALAGGDPAAVRRARRMPGAELRLWADPSRTDDVRARLRDRCVDVLTERIEVRPDAMDEKSAMSHDDRYARDEWDERDEGSHDD</sequence>
<dbReference type="Pfam" id="PF01926">
    <property type="entry name" value="MMR_HSR1"/>
    <property type="match status" value="1"/>
</dbReference>
<dbReference type="InterPro" id="IPR006073">
    <property type="entry name" value="GTP-bd"/>
</dbReference>
<protein>
    <recommendedName>
        <fullName evidence="2">G domain-containing protein</fullName>
    </recommendedName>
</protein>
<gene>
    <name evidence="3" type="ORF">GCM10022384_08650</name>
</gene>
<proteinExistence type="predicted"/>
<dbReference type="SUPFAM" id="SSF52540">
    <property type="entry name" value="P-loop containing nucleoside triphosphate hydrolases"/>
    <property type="match status" value="1"/>
</dbReference>
<dbReference type="InterPro" id="IPR027417">
    <property type="entry name" value="P-loop_NTPase"/>
</dbReference>
<name>A0ABP7P0Z1_9ACTN</name>
<keyword evidence="4" id="KW-1185">Reference proteome</keyword>
<reference evidence="4" key="1">
    <citation type="journal article" date="2019" name="Int. J. Syst. Evol. Microbiol.">
        <title>The Global Catalogue of Microorganisms (GCM) 10K type strain sequencing project: providing services to taxonomists for standard genome sequencing and annotation.</title>
        <authorList>
            <consortium name="The Broad Institute Genomics Platform"/>
            <consortium name="The Broad Institute Genome Sequencing Center for Infectious Disease"/>
            <person name="Wu L."/>
            <person name="Ma J."/>
        </authorList>
    </citation>
    <scope>NUCLEOTIDE SEQUENCE [LARGE SCALE GENOMIC DNA]</scope>
    <source>
        <strain evidence="4">JCM 17027</strain>
    </source>
</reference>
<evidence type="ECO:0000313" key="3">
    <source>
        <dbReference type="EMBL" id="GAA3957916.1"/>
    </source>
</evidence>
<comment type="caution">
    <text evidence="3">The sequence shown here is derived from an EMBL/GenBank/DDBJ whole genome shotgun (WGS) entry which is preliminary data.</text>
</comment>
<evidence type="ECO:0000256" key="1">
    <source>
        <dbReference type="SAM" id="MobiDB-lite"/>
    </source>
</evidence>
<evidence type="ECO:0000313" key="4">
    <source>
        <dbReference type="Proteomes" id="UP001500034"/>
    </source>
</evidence>